<organism evidence="1 2">
    <name type="scientific">Streptomyces johnsoniae</name>
    <dbReference type="NCBI Taxonomy" id="3075532"/>
    <lineage>
        <taxon>Bacteria</taxon>
        <taxon>Bacillati</taxon>
        <taxon>Actinomycetota</taxon>
        <taxon>Actinomycetes</taxon>
        <taxon>Kitasatosporales</taxon>
        <taxon>Streptomycetaceae</taxon>
        <taxon>Streptomyces</taxon>
    </lineage>
</organism>
<dbReference type="InterPro" id="IPR016181">
    <property type="entry name" value="Acyl_CoA_acyltransferase"/>
</dbReference>
<reference evidence="2" key="1">
    <citation type="submission" date="2023-07" db="EMBL/GenBank/DDBJ databases">
        <title>30 novel species of actinomycetes from the DSMZ collection.</title>
        <authorList>
            <person name="Nouioui I."/>
        </authorList>
    </citation>
    <scope>NUCLEOTIDE SEQUENCE [LARGE SCALE GENOMIC DNA]</scope>
    <source>
        <strain evidence="2">DSM 41886</strain>
    </source>
</reference>
<evidence type="ECO:0000313" key="2">
    <source>
        <dbReference type="Proteomes" id="UP001183615"/>
    </source>
</evidence>
<sequence length="292" mass="30638">MSDSAHPVGITGAAHASPDYLAAAAEAELLHRLHGQCFVADEQHDPLLDERRLLVEFCAESILKDATRLAEALRIAGAGNRAARPILVRAPAHVTLAEPWHRHVTYLRHTGGPADASPEDPARHRQAPLAVRPAAPATDEAAIARWLVKALIDGSAGHGVAADPATADAVARDIIEAPDRVSFVATQGDGPAIGHLTLLGEAHDPVTGRDYIDLVDVLVEGDAGARRAGTAALTAAAIAHARNARLPLIGNVIHPAPHLAAGHGDRVVASLVARGWEVDHVFWRRPAGPDDT</sequence>
<dbReference type="EMBL" id="JAVREV010000019">
    <property type="protein sequence ID" value="MDT0446390.1"/>
    <property type="molecule type" value="Genomic_DNA"/>
</dbReference>
<protein>
    <recommendedName>
        <fullName evidence="3">N-acetyltransferase domain-containing protein</fullName>
    </recommendedName>
</protein>
<dbReference type="SUPFAM" id="SSF55729">
    <property type="entry name" value="Acyl-CoA N-acyltransferases (Nat)"/>
    <property type="match status" value="1"/>
</dbReference>
<name>A0ABU2SE62_9ACTN</name>
<evidence type="ECO:0000313" key="1">
    <source>
        <dbReference type="EMBL" id="MDT0446390.1"/>
    </source>
</evidence>
<comment type="caution">
    <text evidence="1">The sequence shown here is derived from an EMBL/GenBank/DDBJ whole genome shotgun (WGS) entry which is preliminary data.</text>
</comment>
<accession>A0ABU2SE62</accession>
<proteinExistence type="predicted"/>
<gene>
    <name evidence="1" type="ORF">RM779_27895</name>
</gene>
<dbReference type="RefSeq" id="WP_311620545.1">
    <property type="nucleotide sequence ID" value="NZ_JAVREV010000019.1"/>
</dbReference>
<evidence type="ECO:0008006" key="3">
    <source>
        <dbReference type="Google" id="ProtNLM"/>
    </source>
</evidence>
<dbReference type="Gene3D" id="3.40.630.30">
    <property type="match status" value="1"/>
</dbReference>
<dbReference type="Proteomes" id="UP001183615">
    <property type="component" value="Unassembled WGS sequence"/>
</dbReference>
<keyword evidence="2" id="KW-1185">Reference proteome</keyword>